<dbReference type="SUPFAM" id="SSF53098">
    <property type="entry name" value="Ribonuclease H-like"/>
    <property type="match status" value="1"/>
</dbReference>
<evidence type="ECO:0000313" key="2">
    <source>
        <dbReference type="EMBL" id="KAF0764885.1"/>
    </source>
</evidence>
<dbReference type="AlphaFoldDB" id="A0A6G0Z344"/>
<dbReference type="InterPro" id="IPR012337">
    <property type="entry name" value="RNaseH-like_sf"/>
</dbReference>
<evidence type="ECO:0000256" key="1">
    <source>
        <dbReference type="SAM" id="SignalP"/>
    </source>
</evidence>
<sequence length="103" mass="11753">MNTKSINHLCKLWILILEQSLTNMSGNPANIDDDDDDDFENFLKEECGLRSTTVISNQPVNIESILQSFDTFDYWTSKKNEHPELHELVQVTLSIPATQVSVK</sequence>
<name>A0A6G0Z344_APHCR</name>
<feature type="signal peptide" evidence="1">
    <location>
        <begin position="1"/>
        <end position="26"/>
    </location>
</feature>
<proteinExistence type="predicted"/>
<feature type="chain" id="PRO_5026128374" evidence="1">
    <location>
        <begin position="27"/>
        <end position="103"/>
    </location>
</feature>
<keyword evidence="3" id="KW-1185">Reference proteome</keyword>
<gene>
    <name evidence="2" type="ORF">FWK35_00015176</name>
</gene>
<comment type="caution">
    <text evidence="2">The sequence shown here is derived from an EMBL/GenBank/DDBJ whole genome shotgun (WGS) entry which is preliminary data.</text>
</comment>
<dbReference type="EMBL" id="VUJU01001526">
    <property type="protein sequence ID" value="KAF0764885.1"/>
    <property type="molecule type" value="Genomic_DNA"/>
</dbReference>
<reference evidence="2 3" key="1">
    <citation type="submission" date="2019-08" db="EMBL/GenBank/DDBJ databases">
        <title>Whole genome of Aphis craccivora.</title>
        <authorList>
            <person name="Voronova N.V."/>
            <person name="Shulinski R.S."/>
            <person name="Bandarenka Y.V."/>
            <person name="Zhorov D.G."/>
            <person name="Warner D."/>
        </authorList>
    </citation>
    <scope>NUCLEOTIDE SEQUENCE [LARGE SCALE GENOMIC DNA]</scope>
    <source>
        <strain evidence="2">180601</strain>
        <tissue evidence="2">Whole Body</tissue>
    </source>
</reference>
<organism evidence="2 3">
    <name type="scientific">Aphis craccivora</name>
    <name type="common">Cowpea aphid</name>
    <dbReference type="NCBI Taxonomy" id="307492"/>
    <lineage>
        <taxon>Eukaryota</taxon>
        <taxon>Metazoa</taxon>
        <taxon>Ecdysozoa</taxon>
        <taxon>Arthropoda</taxon>
        <taxon>Hexapoda</taxon>
        <taxon>Insecta</taxon>
        <taxon>Pterygota</taxon>
        <taxon>Neoptera</taxon>
        <taxon>Paraneoptera</taxon>
        <taxon>Hemiptera</taxon>
        <taxon>Sternorrhyncha</taxon>
        <taxon>Aphidomorpha</taxon>
        <taxon>Aphidoidea</taxon>
        <taxon>Aphididae</taxon>
        <taxon>Aphidini</taxon>
        <taxon>Aphis</taxon>
        <taxon>Aphis</taxon>
    </lineage>
</organism>
<dbReference type="Proteomes" id="UP000478052">
    <property type="component" value="Unassembled WGS sequence"/>
</dbReference>
<dbReference type="OrthoDB" id="5103at2759"/>
<keyword evidence="1" id="KW-0732">Signal</keyword>
<evidence type="ECO:0000313" key="3">
    <source>
        <dbReference type="Proteomes" id="UP000478052"/>
    </source>
</evidence>
<accession>A0A6G0Z344</accession>
<protein>
    <submittedName>
        <fullName evidence="2">Dimer Tnp hAT domain-containing protein</fullName>
    </submittedName>
</protein>